<sequence>MQFTASVLILLTSTLTSAAPLKARTAATVLSDISTISSDVATLTSDVVAYNGNLIASLGLVTAVDNLKSALTTGASDTTSSSAFSTTDSASIVSALQTLVPAVVTVLTDLDAKTSVVASAGFTSLVLSNLQELKSDADAFFVALEAKVDSTDAATITSLQATVDSAFTTSEGDY</sequence>
<dbReference type="Gene3D" id="1.20.1280.140">
    <property type="match status" value="1"/>
</dbReference>
<evidence type="ECO:0000313" key="2">
    <source>
        <dbReference type="EMBL" id="KIM97532.1"/>
    </source>
</evidence>
<dbReference type="AlphaFoldDB" id="A0A0C3D6J8"/>
<feature type="signal peptide" evidence="1">
    <location>
        <begin position="1"/>
        <end position="18"/>
    </location>
</feature>
<keyword evidence="3" id="KW-1185">Reference proteome</keyword>
<feature type="chain" id="PRO_5002176405" description="Hydrophobic surface binding protein A" evidence="1">
    <location>
        <begin position="19"/>
        <end position="174"/>
    </location>
</feature>
<evidence type="ECO:0000256" key="1">
    <source>
        <dbReference type="SAM" id="SignalP"/>
    </source>
</evidence>
<dbReference type="PANTHER" id="PTHR38123:SF1">
    <property type="entry name" value="HYDROPHOBIC SURFACE BINDING PROTEIN"/>
    <property type="match status" value="1"/>
</dbReference>
<reference evidence="3" key="2">
    <citation type="submission" date="2015-01" db="EMBL/GenBank/DDBJ databases">
        <title>Evolutionary Origins and Diversification of the Mycorrhizal Mutualists.</title>
        <authorList>
            <consortium name="DOE Joint Genome Institute"/>
            <consortium name="Mycorrhizal Genomics Consortium"/>
            <person name="Kohler A."/>
            <person name="Kuo A."/>
            <person name="Nagy L.G."/>
            <person name="Floudas D."/>
            <person name="Copeland A."/>
            <person name="Barry K.W."/>
            <person name="Cichocki N."/>
            <person name="Veneault-Fourrey C."/>
            <person name="LaButti K."/>
            <person name="Lindquist E.A."/>
            <person name="Lipzen A."/>
            <person name="Lundell T."/>
            <person name="Morin E."/>
            <person name="Murat C."/>
            <person name="Riley R."/>
            <person name="Ohm R."/>
            <person name="Sun H."/>
            <person name="Tunlid A."/>
            <person name="Henrissat B."/>
            <person name="Grigoriev I.V."/>
            <person name="Hibbett D.S."/>
            <person name="Martin F."/>
        </authorList>
    </citation>
    <scope>NUCLEOTIDE SEQUENCE [LARGE SCALE GENOMIC DNA]</scope>
    <source>
        <strain evidence="3">Zn</strain>
    </source>
</reference>
<dbReference type="PANTHER" id="PTHR38123">
    <property type="entry name" value="CELL WALL SERINE-THREONINE-RICH GALACTOMANNOPROTEIN MP1 (AFU_ORTHOLOGUE AFUA_4G03240)"/>
    <property type="match status" value="1"/>
</dbReference>
<protein>
    <recommendedName>
        <fullName evidence="4">Hydrophobic surface binding protein A</fullName>
    </recommendedName>
</protein>
<accession>A0A0C3D6J8</accession>
<dbReference type="InterPro" id="IPR021054">
    <property type="entry name" value="Cell_wall_mannoprotein_1"/>
</dbReference>
<keyword evidence="1" id="KW-0732">Signal</keyword>
<dbReference type="GO" id="GO:0005576">
    <property type="term" value="C:extracellular region"/>
    <property type="evidence" value="ECO:0007669"/>
    <property type="project" value="TreeGrafter"/>
</dbReference>
<dbReference type="InParanoid" id="A0A0C3D6J8"/>
<name>A0A0C3D6J8_OIDMZ</name>
<evidence type="ECO:0000313" key="3">
    <source>
        <dbReference type="Proteomes" id="UP000054321"/>
    </source>
</evidence>
<reference evidence="2 3" key="1">
    <citation type="submission" date="2014-04" db="EMBL/GenBank/DDBJ databases">
        <authorList>
            <consortium name="DOE Joint Genome Institute"/>
            <person name="Kuo A."/>
            <person name="Martino E."/>
            <person name="Perotto S."/>
            <person name="Kohler A."/>
            <person name="Nagy L.G."/>
            <person name="Floudas D."/>
            <person name="Copeland A."/>
            <person name="Barry K.W."/>
            <person name="Cichocki N."/>
            <person name="Veneault-Fourrey C."/>
            <person name="LaButti K."/>
            <person name="Lindquist E.A."/>
            <person name="Lipzen A."/>
            <person name="Lundell T."/>
            <person name="Morin E."/>
            <person name="Murat C."/>
            <person name="Sun H."/>
            <person name="Tunlid A."/>
            <person name="Henrissat B."/>
            <person name="Grigoriev I.V."/>
            <person name="Hibbett D.S."/>
            <person name="Martin F."/>
            <person name="Nordberg H.P."/>
            <person name="Cantor M.N."/>
            <person name="Hua S.X."/>
        </authorList>
    </citation>
    <scope>NUCLEOTIDE SEQUENCE [LARGE SCALE GENOMIC DNA]</scope>
    <source>
        <strain evidence="2 3">Zn</strain>
    </source>
</reference>
<dbReference type="Pfam" id="PF12296">
    <property type="entry name" value="HsbA"/>
    <property type="match status" value="1"/>
</dbReference>
<proteinExistence type="predicted"/>
<organism evidence="2 3">
    <name type="scientific">Oidiodendron maius (strain Zn)</name>
    <dbReference type="NCBI Taxonomy" id="913774"/>
    <lineage>
        <taxon>Eukaryota</taxon>
        <taxon>Fungi</taxon>
        <taxon>Dikarya</taxon>
        <taxon>Ascomycota</taxon>
        <taxon>Pezizomycotina</taxon>
        <taxon>Leotiomycetes</taxon>
        <taxon>Leotiomycetes incertae sedis</taxon>
        <taxon>Myxotrichaceae</taxon>
        <taxon>Oidiodendron</taxon>
    </lineage>
</organism>
<dbReference type="STRING" id="913774.A0A0C3D6J8"/>
<dbReference type="Proteomes" id="UP000054321">
    <property type="component" value="Unassembled WGS sequence"/>
</dbReference>
<dbReference type="HOGENOM" id="CLU_1540509_0_0_1"/>
<gene>
    <name evidence="2" type="ORF">OIDMADRAFT_20600</name>
</gene>
<dbReference type="EMBL" id="KN832882">
    <property type="protein sequence ID" value="KIM97532.1"/>
    <property type="molecule type" value="Genomic_DNA"/>
</dbReference>
<dbReference type="OrthoDB" id="3485059at2759"/>
<evidence type="ECO:0008006" key="4">
    <source>
        <dbReference type="Google" id="ProtNLM"/>
    </source>
</evidence>